<gene>
    <name evidence="2" type="ORF">M1E25_06895</name>
</gene>
<keyword evidence="3" id="KW-1185">Reference proteome</keyword>
<evidence type="ECO:0000313" key="2">
    <source>
        <dbReference type="EMBL" id="MCM2577084.1"/>
    </source>
</evidence>
<dbReference type="EMBL" id="JAMQGM010000015">
    <property type="protein sequence ID" value="MCM2577084.1"/>
    <property type="molecule type" value="Genomic_DNA"/>
</dbReference>
<dbReference type="Proteomes" id="UP001167160">
    <property type="component" value="Unassembled WGS sequence"/>
</dbReference>
<evidence type="ECO:0000256" key="1">
    <source>
        <dbReference type="SAM" id="MobiDB-lite"/>
    </source>
</evidence>
<proteinExistence type="predicted"/>
<protein>
    <submittedName>
        <fullName evidence="2">Uncharacterized protein</fullName>
    </submittedName>
</protein>
<name>A0ABT0X5M8_9ACTN</name>
<sequence length="52" mass="5655">MTTALHRIAKILGRNREPANPSRMGRGPQGVSSGAILAQGLRTLRSWSRNGR</sequence>
<evidence type="ECO:0000313" key="3">
    <source>
        <dbReference type="Proteomes" id="UP001167160"/>
    </source>
</evidence>
<accession>A0ABT0X5M8</accession>
<reference evidence="2" key="1">
    <citation type="journal article" date="2023" name="Int. J. Syst. Evol. Microbiol.">
        <title>Streptomyces meridianus sp. nov. isolated from brackish water of the Tagus estuary in Alcochete, Portugal.</title>
        <authorList>
            <person name="Santos J.D.N."/>
            <person name="Klimek D."/>
            <person name="Calusinska M."/>
            <person name="Lobo Da Cunha A."/>
            <person name="Catita J."/>
            <person name="Goncalves H."/>
            <person name="Gonzalez I."/>
            <person name="Reyes F."/>
            <person name="Lage O.M."/>
        </authorList>
    </citation>
    <scope>NUCLEOTIDE SEQUENCE</scope>
    <source>
        <strain evidence="2">MTZ3.1</strain>
    </source>
</reference>
<comment type="caution">
    <text evidence="2">The sequence shown here is derived from an EMBL/GenBank/DDBJ whole genome shotgun (WGS) entry which is preliminary data.</text>
</comment>
<organism evidence="2 3">
    <name type="scientific">Streptomyces meridianus</name>
    <dbReference type="NCBI Taxonomy" id="2938945"/>
    <lineage>
        <taxon>Bacteria</taxon>
        <taxon>Bacillati</taxon>
        <taxon>Actinomycetota</taxon>
        <taxon>Actinomycetes</taxon>
        <taxon>Kitasatosporales</taxon>
        <taxon>Streptomycetaceae</taxon>
        <taxon>Streptomyces</taxon>
    </lineage>
</organism>
<feature type="region of interest" description="Disordered" evidence="1">
    <location>
        <begin position="11"/>
        <end position="35"/>
    </location>
</feature>
<dbReference type="RefSeq" id="WP_251411269.1">
    <property type="nucleotide sequence ID" value="NZ_JAMQGM010000015.1"/>
</dbReference>